<reference evidence="2" key="1">
    <citation type="journal article" date="2019" name="Microbiol. Resour. Announc.">
        <title>Complete Genome Sequence of Halomonas olivaria, a Moderately Halophilic Bacterium Isolated from Olive Processing Effluents, Obtained by Nanopore Sequencing.</title>
        <authorList>
            <person name="Nagata S."/>
            <person name="Ii K.M."/>
            <person name="Tsukimi T."/>
            <person name="Miura M.C."/>
            <person name="Galipon J."/>
            <person name="Arakawa K."/>
        </authorList>
    </citation>
    <scope>NUCLEOTIDE SEQUENCE [LARGE SCALE GENOMIC DNA]</scope>
    <source>
        <strain evidence="2">TYRC17</strain>
    </source>
</reference>
<dbReference type="EMBL" id="AP019416">
    <property type="protein sequence ID" value="BBI51412.1"/>
    <property type="molecule type" value="Genomic_DNA"/>
</dbReference>
<evidence type="ECO:0000313" key="2">
    <source>
        <dbReference type="Proteomes" id="UP000289555"/>
    </source>
</evidence>
<organism evidence="1 2">
    <name type="scientific">Vreelandella olivaria</name>
    <dbReference type="NCBI Taxonomy" id="390919"/>
    <lineage>
        <taxon>Bacteria</taxon>
        <taxon>Pseudomonadati</taxon>
        <taxon>Pseudomonadota</taxon>
        <taxon>Gammaproteobacteria</taxon>
        <taxon>Oceanospirillales</taxon>
        <taxon>Halomonadaceae</taxon>
        <taxon>Vreelandella</taxon>
    </lineage>
</organism>
<name>A0ABN5WZV7_9GAMM</name>
<protein>
    <submittedName>
        <fullName evidence="1">Uncharacterized protein</fullName>
    </submittedName>
</protein>
<evidence type="ECO:0000313" key="1">
    <source>
        <dbReference type="EMBL" id="BBI51412.1"/>
    </source>
</evidence>
<accession>A0ABN5WZV7</accession>
<dbReference type="Proteomes" id="UP000289555">
    <property type="component" value="Chromosome"/>
</dbReference>
<sequence length="67" mass="7552">MSVKRPGIDTLAAISDYYGFDLSFDELSEFQSAVADSMAIYDRLDELADESLPVNYPRGRYGLSPRR</sequence>
<proteinExistence type="predicted"/>
<keyword evidence="2" id="KW-1185">Reference proteome</keyword>
<gene>
    <name evidence="1" type="ORF">HORIV_38330</name>
</gene>
<dbReference type="Gene3D" id="1.10.20.60">
    <property type="entry name" value="Glu-tRNAGln amidotransferase C subunit, N-terminal domain"/>
    <property type="match status" value="1"/>
</dbReference>